<feature type="compositionally biased region" description="Pro residues" evidence="1">
    <location>
        <begin position="1"/>
        <end position="10"/>
    </location>
</feature>
<sequence>MESAPTPPVPKPERPSARAGSSQTHSRSLSARQPHNGSGGPSVVYRPQNGAASIESTLKALRLSADAEAELDSSIEFILTPPRHPRYSEPLARSTPAFPSDVARPRSISTELPTRDHDSTLLAKCSSNLNPEVAPFLTQSSLGPASAVSLLARFHEIVKEGKDLIGELRLDAKVALADLGLKPIPSLHGSAQLPYARNPSGIDSFYFSIEPEEEAFTASRGLRSARISD</sequence>
<evidence type="ECO:0000313" key="2">
    <source>
        <dbReference type="EMBL" id="POY70087.1"/>
    </source>
</evidence>
<proteinExistence type="predicted"/>
<evidence type="ECO:0000313" key="3">
    <source>
        <dbReference type="Proteomes" id="UP000237144"/>
    </source>
</evidence>
<feature type="region of interest" description="Disordered" evidence="1">
    <location>
        <begin position="1"/>
        <end position="48"/>
    </location>
</feature>
<dbReference type="OrthoDB" id="2525851at2759"/>
<reference evidence="2 3" key="1">
    <citation type="journal article" date="2018" name="Front. Microbiol.">
        <title>Prospects for Fungal Bioremediation of Acidic Radioactive Waste Sites: Characterization and Genome Sequence of Rhodotorula taiwanensis MD1149.</title>
        <authorList>
            <person name="Tkavc R."/>
            <person name="Matrosova V.Y."/>
            <person name="Grichenko O.E."/>
            <person name="Gostincar C."/>
            <person name="Volpe R.P."/>
            <person name="Klimenkova P."/>
            <person name="Gaidamakova E.K."/>
            <person name="Zhou C.E."/>
            <person name="Stewart B.J."/>
            <person name="Lyman M.G."/>
            <person name="Malfatti S.A."/>
            <person name="Rubinfeld B."/>
            <person name="Courtot M."/>
            <person name="Singh J."/>
            <person name="Dalgard C.L."/>
            <person name="Hamilton T."/>
            <person name="Frey K.G."/>
            <person name="Gunde-Cimerman N."/>
            <person name="Dugan L."/>
            <person name="Daly M.J."/>
        </authorList>
    </citation>
    <scope>NUCLEOTIDE SEQUENCE [LARGE SCALE GENOMIC DNA]</scope>
    <source>
        <strain evidence="2 3">MD1149</strain>
    </source>
</reference>
<gene>
    <name evidence="2" type="ORF">BMF94_6923</name>
</gene>
<accession>A0A2S5AZY5</accession>
<organism evidence="2 3">
    <name type="scientific">Rhodotorula taiwanensis</name>
    <dbReference type="NCBI Taxonomy" id="741276"/>
    <lineage>
        <taxon>Eukaryota</taxon>
        <taxon>Fungi</taxon>
        <taxon>Dikarya</taxon>
        <taxon>Basidiomycota</taxon>
        <taxon>Pucciniomycotina</taxon>
        <taxon>Microbotryomycetes</taxon>
        <taxon>Sporidiobolales</taxon>
        <taxon>Sporidiobolaceae</taxon>
        <taxon>Rhodotorula</taxon>
    </lineage>
</organism>
<evidence type="ECO:0000256" key="1">
    <source>
        <dbReference type="SAM" id="MobiDB-lite"/>
    </source>
</evidence>
<dbReference type="AlphaFoldDB" id="A0A2S5AZY5"/>
<dbReference type="EMBL" id="PJQD01000148">
    <property type="protein sequence ID" value="POY70087.1"/>
    <property type="molecule type" value="Genomic_DNA"/>
</dbReference>
<comment type="caution">
    <text evidence="2">The sequence shown here is derived from an EMBL/GenBank/DDBJ whole genome shotgun (WGS) entry which is preliminary data.</text>
</comment>
<dbReference type="Proteomes" id="UP000237144">
    <property type="component" value="Unassembled WGS sequence"/>
</dbReference>
<name>A0A2S5AZY5_9BASI</name>
<protein>
    <submittedName>
        <fullName evidence="2">Uncharacterized protein</fullName>
    </submittedName>
</protein>
<dbReference type="STRING" id="741276.A0A2S5AZY5"/>
<feature type="compositionally biased region" description="Polar residues" evidence="1">
    <location>
        <begin position="19"/>
        <end position="36"/>
    </location>
</feature>
<keyword evidence="3" id="KW-1185">Reference proteome</keyword>